<name>A0A316AH34_9BACT</name>
<dbReference type="Proteomes" id="UP000245880">
    <property type="component" value="Unassembled WGS sequence"/>
</dbReference>
<organism evidence="1 2">
    <name type="scientific">Dyadobacter jejuensis</name>
    <dbReference type="NCBI Taxonomy" id="1082580"/>
    <lineage>
        <taxon>Bacteria</taxon>
        <taxon>Pseudomonadati</taxon>
        <taxon>Bacteroidota</taxon>
        <taxon>Cytophagia</taxon>
        <taxon>Cytophagales</taxon>
        <taxon>Spirosomataceae</taxon>
        <taxon>Dyadobacter</taxon>
    </lineage>
</organism>
<evidence type="ECO:0000313" key="1">
    <source>
        <dbReference type="EMBL" id="PWJ57106.1"/>
    </source>
</evidence>
<accession>A0A316AH34</accession>
<sequence length="75" mass="8697">MSKRIIRIAGNRLRPQLLQLTGQMLNVVQQDGLTYYGQLVQIEKDGFTISDQRNHLHHFVDAELYEIVLDQKAAF</sequence>
<keyword evidence="2" id="KW-1185">Reference proteome</keyword>
<evidence type="ECO:0000313" key="2">
    <source>
        <dbReference type="Proteomes" id="UP000245880"/>
    </source>
</evidence>
<evidence type="ECO:0008006" key="3">
    <source>
        <dbReference type="Google" id="ProtNLM"/>
    </source>
</evidence>
<gene>
    <name evidence="1" type="ORF">CLV98_10826</name>
</gene>
<proteinExistence type="predicted"/>
<dbReference type="RefSeq" id="WP_109675350.1">
    <property type="nucleotide sequence ID" value="NZ_QGDT01000008.1"/>
</dbReference>
<dbReference type="OrthoDB" id="962802at2"/>
<comment type="caution">
    <text evidence="1">The sequence shown here is derived from an EMBL/GenBank/DDBJ whole genome shotgun (WGS) entry which is preliminary data.</text>
</comment>
<reference evidence="1 2" key="1">
    <citation type="submission" date="2018-03" db="EMBL/GenBank/DDBJ databases">
        <title>Genomic Encyclopedia of Archaeal and Bacterial Type Strains, Phase II (KMG-II): from individual species to whole genera.</title>
        <authorList>
            <person name="Goeker M."/>
        </authorList>
    </citation>
    <scope>NUCLEOTIDE SEQUENCE [LARGE SCALE GENOMIC DNA]</scope>
    <source>
        <strain evidence="1 2">DSM 100346</strain>
    </source>
</reference>
<dbReference type="EMBL" id="QGDT01000008">
    <property type="protein sequence ID" value="PWJ57106.1"/>
    <property type="molecule type" value="Genomic_DNA"/>
</dbReference>
<protein>
    <recommendedName>
        <fullName evidence="3">Rho-binding antiterminator</fullName>
    </recommendedName>
</protein>
<dbReference type="AlphaFoldDB" id="A0A316AH34"/>